<feature type="chain" id="PRO_5037499573" evidence="5">
    <location>
        <begin position="32"/>
        <end position="549"/>
    </location>
</feature>
<dbReference type="CDD" id="cd08519">
    <property type="entry name" value="PBP2_NikA_DppA_OppA_like_20"/>
    <property type="match status" value="1"/>
</dbReference>
<keyword evidence="4 5" id="KW-0732">Signal</keyword>
<evidence type="ECO:0000313" key="7">
    <source>
        <dbReference type="EMBL" id="MBW4658707.1"/>
    </source>
</evidence>
<sequence length="549" mass="59865">MKVWQVGKGRSLLQWVSLFSLCVFLVVSCGAPKTTPSSGATNGAGSGANNGRITIGTTLKAETVDPADAYELFPGILLYNLGDRLYTYKTGTTELEPQLATALPTISADGLIYKIPLRTGVTFHDGSPFNAEAMAFSIQRFMQNGGRPAFLLSDKIAEVTATGDSELTITLKSPFAAFPALLAFSGVTPVQPKAYAIGAGKFKPKEFIGTGPYKLAKFGTDSIRLDAYEGYWGTKPANKGIDIQLVTSPANLYNAFRTGGLDIAYQTLDPDQIRNLEQGAKQNGWQVIQSGTNTVNYMVLNAKSEPLNNVKVRQAIAASIDRNLLNQRVFQGQAEPLYSLLPTTFPLYKPVFKDKYGDGQYEKAKQLLTEAGFSPAKPLPLEIWYSSSSTTRGLVASTVKAAIDQNLPGLVNVKLNSVETGTLFDNLDKGTYPATILDWYPDYYDAETFIDPFLSCEKGSVEKGCESGQSQAGGSFYYSDRANSLLKKQRSEKDLKARDADFIQLQDLLGEDVPYIPLWQNKDYVFAQGTVQGVAIQPSQQFLFGQIKK</sequence>
<evidence type="ECO:0000259" key="6">
    <source>
        <dbReference type="Pfam" id="PF00496"/>
    </source>
</evidence>
<dbReference type="PROSITE" id="PS51257">
    <property type="entry name" value="PROKAR_LIPOPROTEIN"/>
    <property type="match status" value="1"/>
</dbReference>
<dbReference type="Gene3D" id="3.90.76.10">
    <property type="entry name" value="Dipeptide-binding Protein, Domain 1"/>
    <property type="match status" value="1"/>
</dbReference>
<protein>
    <submittedName>
        <fullName evidence="7">ABC transporter substrate-binding protein</fullName>
    </submittedName>
</protein>
<dbReference type="GO" id="GO:0042597">
    <property type="term" value="C:periplasmic space"/>
    <property type="evidence" value="ECO:0007669"/>
    <property type="project" value="UniProtKB-ARBA"/>
</dbReference>
<dbReference type="GO" id="GO:1904680">
    <property type="term" value="F:peptide transmembrane transporter activity"/>
    <property type="evidence" value="ECO:0007669"/>
    <property type="project" value="TreeGrafter"/>
</dbReference>
<evidence type="ECO:0000256" key="1">
    <source>
        <dbReference type="ARBA" id="ARBA00004196"/>
    </source>
</evidence>
<name>A0A951Q8J3_9CYAN</name>
<dbReference type="Pfam" id="PF00496">
    <property type="entry name" value="SBP_bac_5"/>
    <property type="match status" value="1"/>
</dbReference>
<feature type="signal peptide" evidence="5">
    <location>
        <begin position="1"/>
        <end position="31"/>
    </location>
</feature>
<keyword evidence="3" id="KW-0813">Transport</keyword>
<dbReference type="PANTHER" id="PTHR30290:SF10">
    <property type="entry name" value="PERIPLASMIC OLIGOPEPTIDE-BINDING PROTEIN-RELATED"/>
    <property type="match status" value="1"/>
</dbReference>
<comment type="caution">
    <text evidence="7">The sequence shown here is derived from an EMBL/GenBank/DDBJ whole genome shotgun (WGS) entry which is preliminary data.</text>
</comment>
<dbReference type="AlphaFoldDB" id="A0A951Q8J3"/>
<accession>A0A951Q8J3</accession>
<dbReference type="GO" id="GO:0030313">
    <property type="term" value="C:cell envelope"/>
    <property type="evidence" value="ECO:0007669"/>
    <property type="project" value="UniProtKB-SubCell"/>
</dbReference>
<dbReference type="SUPFAM" id="SSF53850">
    <property type="entry name" value="Periplasmic binding protein-like II"/>
    <property type="match status" value="1"/>
</dbReference>
<dbReference type="GO" id="GO:0043190">
    <property type="term" value="C:ATP-binding cassette (ABC) transporter complex"/>
    <property type="evidence" value="ECO:0007669"/>
    <property type="project" value="InterPro"/>
</dbReference>
<comment type="subcellular location">
    <subcellularLocation>
        <location evidence="1">Cell envelope</location>
    </subcellularLocation>
</comment>
<comment type="similarity">
    <text evidence="2">Belongs to the bacterial solute-binding protein 5 family.</text>
</comment>
<dbReference type="InterPro" id="IPR030678">
    <property type="entry name" value="Peptide/Ni-bd"/>
</dbReference>
<dbReference type="EMBL" id="JAHHHD010000007">
    <property type="protein sequence ID" value="MBW4658707.1"/>
    <property type="molecule type" value="Genomic_DNA"/>
</dbReference>
<reference evidence="7" key="2">
    <citation type="journal article" date="2022" name="Microbiol. Resour. Announc.">
        <title>Metagenome Sequencing to Explore Phylogenomics of Terrestrial Cyanobacteria.</title>
        <authorList>
            <person name="Ward R.D."/>
            <person name="Stajich J.E."/>
            <person name="Johansen J.R."/>
            <person name="Huntemann M."/>
            <person name="Clum A."/>
            <person name="Foster B."/>
            <person name="Foster B."/>
            <person name="Roux S."/>
            <person name="Palaniappan K."/>
            <person name="Varghese N."/>
            <person name="Mukherjee S."/>
            <person name="Reddy T.B.K."/>
            <person name="Daum C."/>
            <person name="Copeland A."/>
            <person name="Chen I.A."/>
            <person name="Ivanova N.N."/>
            <person name="Kyrpides N.C."/>
            <person name="Shapiro N."/>
            <person name="Eloe-Fadrosh E.A."/>
            <person name="Pietrasiak N."/>
        </authorList>
    </citation>
    <scope>NUCLEOTIDE SEQUENCE</scope>
    <source>
        <strain evidence="7">UHER 2000/2452</strain>
    </source>
</reference>
<dbReference type="PIRSF" id="PIRSF002741">
    <property type="entry name" value="MppA"/>
    <property type="match status" value="1"/>
</dbReference>
<dbReference type="PANTHER" id="PTHR30290">
    <property type="entry name" value="PERIPLASMIC BINDING COMPONENT OF ABC TRANSPORTER"/>
    <property type="match status" value="1"/>
</dbReference>
<proteinExistence type="inferred from homology"/>
<dbReference type="InterPro" id="IPR039424">
    <property type="entry name" value="SBP_5"/>
</dbReference>
<reference evidence="7" key="1">
    <citation type="submission" date="2021-05" db="EMBL/GenBank/DDBJ databases">
        <authorList>
            <person name="Pietrasiak N."/>
            <person name="Ward R."/>
            <person name="Stajich J.E."/>
            <person name="Kurbessoian T."/>
        </authorList>
    </citation>
    <scope>NUCLEOTIDE SEQUENCE</scope>
    <source>
        <strain evidence="7">UHER 2000/2452</strain>
    </source>
</reference>
<gene>
    <name evidence="7" type="ORF">KME15_08535</name>
</gene>
<evidence type="ECO:0000313" key="8">
    <source>
        <dbReference type="Proteomes" id="UP000757435"/>
    </source>
</evidence>
<dbReference type="Gene3D" id="3.40.190.10">
    <property type="entry name" value="Periplasmic binding protein-like II"/>
    <property type="match status" value="1"/>
</dbReference>
<evidence type="ECO:0000256" key="4">
    <source>
        <dbReference type="ARBA" id="ARBA00022729"/>
    </source>
</evidence>
<evidence type="ECO:0000256" key="3">
    <source>
        <dbReference type="ARBA" id="ARBA00022448"/>
    </source>
</evidence>
<dbReference type="InterPro" id="IPR000914">
    <property type="entry name" value="SBP_5_dom"/>
</dbReference>
<evidence type="ECO:0000256" key="5">
    <source>
        <dbReference type="SAM" id="SignalP"/>
    </source>
</evidence>
<dbReference type="GO" id="GO:0015833">
    <property type="term" value="P:peptide transport"/>
    <property type="evidence" value="ECO:0007669"/>
    <property type="project" value="TreeGrafter"/>
</dbReference>
<dbReference type="Gene3D" id="3.10.105.10">
    <property type="entry name" value="Dipeptide-binding Protein, Domain 3"/>
    <property type="match status" value="1"/>
</dbReference>
<organism evidence="7 8">
    <name type="scientific">Drouetiella hepatica Uher 2000/2452</name>
    <dbReference type="NCBI Taxonomy" id="904376"/>
    <lineage>
        <taxon>Bacteria</taxon>
        <taxon>Bacillati</taxon>
        <taxon>Cyanobacteriota</taxon>
        <taxon>Cyanophyceae</taxon>
        <taxon>Oculatellales</taxon>
        <taxon>Oculatellaceae</taxon>
        <taxon>Drouetiella</taxon>
    </lineage>
</organism>
<feature type="domain" description="Solute-binding protein family 5" evidence="6">
    <location>
        <begin position="94"/>
        <end position="458"/>
    </location>
</feature>
<evidence type="ECO:0000256" key="2">
    <source>
        <dbReference type="ARBA" id="ARBA00005695"/>
    </source>
</evidence>
<dbReference type="Proteomes" id="UP000757435">
    <property type="component" value="Unassembled WGS sequence"/>
</dbReference>